<dbReference type="AlphaFoldDB" id="A0A6C1U1D5"/>
<protein>
    <recommendedName>
        <fullName evidence="3">XRE family transcriptional regulator</fullName>
    </recommendedName>
</protein>
<evidence type="ECO:0000313" key="1">
    <source>
        <dbReference type="EMBL" id="TVS29826.1"/>
    </source>
</evidence>
<name>A0A6C1U1D5_9CORY</name>
<sequence length="81" mass="8984">MNAITKPRYTFRPGALDAIMRSRNLTTDEQLALFIGVRHADLAKVRAGYPVSAEVALRVSALQGDQNYIAAWFDQYEPTAA</sequence>
<organism evidence="1 2">
    <name type="scientific">Corynebacterium sanguinis</name>
    <dbReference type="NCBI Taxonomy" id="2594913"/>
    <lineage>
        <taxon>Bacteria</taxon>
        <taxon>Bacillati</taxon>
        <taxon>Actinomycetota</taxon>
        <taxon>Actinomycetes</taxon>
        <taxon>Mycobacteriales</taxon>
        <taxon>Corynebacteriaceae</taxon>
        <taxon>Corynebacterium</taxon>
    </lineage>
</organism>
<dbReference type="EMBL" id="RXIR01000003">
    <property type="protein sequence ID" value="TVS29826.1"/>
    <property type="molecule type" value="Genomic_DNA"/>
</dbReference>
<dbReference type="Proteomes" id="UP000336646">
    <property type="component" value="Unassembled WGS sequence"/>
</dbReference>
<evidence type="ECO:0000313" key="2">
    <source>
        <dbReference type="Proteomes" id="UP000336646"/>
    </source>
</evidence>
<proteinExistence type="predicted"/>
<evidence type="ECO:0008006" key="3">
    <source>
        <dbReference type="Google" id="ProtNLM"/>
    </source>
</evidence>
<gene>
    <name evidence="1" type="ORF">EKI59_02585</name>
</gene>
<reference evidence="1 2" key="1">
    <citation type="submission" date="2018-12" db="EMBL/GenBank/DDBJ databases">
        <title>Corynebacterium sanguinis sp. nov., a clinically-associated and environmental corynebacterium.</title>
        <authorList>
            <person name="Gonzales-Siles L."/>
            <person name="Jaen-Luchoro D."/>
            <person name="Cardew S."/>
            <person name="Inganas E."/>
            <person name="Ohlen M."/>
            <person name="Jensie-Markopolous S."/>
            <person name="Pinyeiro-Iglesias B."/>
            <person name="Molin K."/>
            <person name="Skovbjerg S."/>
            <person name="Svensson-Stadler L."/>
            <person name="Funke G."/>
            <person name="Moore E.R.B."/>
        </authorList>
    </citation>
    <scope>NUCLEOTIDE SEQUENCE [LARGE SCALE GENOMIC DNA]</scope>
    <source>
        <strain evidence="1 2">58734</strain>
    </source>
</reference>
<dbReference type="OrthoDB" id="4424899at2"/>
<comment type="caution">
    <text evidence="1">The sequence shown here is derived from an EMBL/GenBank/DDBJ whole genome shotgun (WGS) entry which is preliminary data.</text>
</comment>
<accession>A0A6C1U1D5</accession>
<dbReference type="RefSeq" id="WP_144772591.1">
    <property type="nucleotide sequence ID" value="NZ_RXIR01000003.1"/>
</dbReference>